<dbReference type="KEGG" id="dpl:KGM_213983"/>
<proteinExistence type="predicted"/>
<evidence type="ECO:0000313" key="2">
    <source>
        <dbReference type="Proteomes" id="UP000007151"/>
    </source>
</evidence>
<gene>
    <name evidence="1" type="ORF">KGM_213983</name>
</gene>
<sequence length="112" mass="12383">MKSFVCVVLLAAMSLAAPEGKRDKRGFLHGFSGGLELGHSSYHLGHYDDHAHISYHAPARIISTHKVVEVPKVVEYKKIVSVPRVVSVPHVVKVSKIVEDAHFAPVLSHGWW</sequence>
<dbReference type="AlphaFoldDB" id="A0A212F2J1"/>
<protein>
    <submittedName>
        <fullName evidence="1">Uncharacterized protein</fullName>
    </submittedName>
</protein>
<accession>A0A212F2J1</accession>
<name>A0A212F2J1_DANPL</name>
<dbReference type="OrthoDB" id="6928576at2759"/>
<comment type="caution">
    <text evidence="1">The sequence shown here is derived from an EMBL/GenBank/DDBJ whole genome shotgun (WGS) entry which is preliminary data.</text>
</comment>
<evidence type="ECO:0000313" key="1">
    <source>
        <dbReference type="EMBL" id="OWR47957.1"/>
    </source>
</evidence>
<keyword evidence="2" id="KW-1185">Reference proteome</keyword>
<dbReference type="Proteomes" id="UP000007151">
    <property type="component" value="Unassembled WGS sequence"/>
</dbReference>
<dbReference type="EMBL" id="AGBW02010729">
    <property type="protein sequence ID" value="OWR47957.1"/>
    <property type="molecule type" value="Genomic_DNA"/>
</dbReference>
<reference evidence="1 2" key="1">
    <citation type="journal article" date="2011" name="Cell">
        <title>The monarch butterfly genome yields insights into long-distance migration.</title>
        <authorList>
            <person name="Zhan S."/>
            <person name="Merlin C."/>
            <person name="Boore J.L."/>
            <person name="Reppert S.M."/>
        </authorList>
    </citation>
    <scope>NUCLEOTIDE SEQUENCE [LARGE SCALE GENOMIC DNA]</scope>
    <source>
        <strain evidence="1">F-2</strain>
    </source>
</reference>
<organism evidence="1 2">
    <name type="scientific">Danaus plexippus plexippus</name>
    <dbReference type="NCBI Taxonomy" id="278856"/>
    <lineage>
        <taxon>Eukaryota</taxon>
        <taxon>Metazoa</taxon>
        <taxon>Ecdysozoa</taxon>
        <taxon>Arthropoda</taxon>
        <taxon>Hexapoda</taxon>
        <taxon>Insecta</taxon>
        <taxon>Pterygota</taxon>
        <taxon>Neoptera</taxon>
        <taxon>Endopterygota</taxon>
        <taxon>Lepidoptera</taxon>
        <taxon>Glossata</taxon>
        <taxon>Ditrysia</taxon>
        <taxon>Papilionoidea</taxon>
        <taxon>Nymphalidae</taxon>
        <taxon>Danainae</taxon>
        <taxon>Danaini</taxon>
        <taxon>Danaina</taxon>
        <taxon>Danaus</taxon>
        <taxon>Danaus</taxon>
    </lineage>
</organism>